<dbReference type="InterPro" id="IPR011051">
    <property type="entry name" value="RmlC_Cupin_sf"/>
</dbReference>
<dbReference type="KEGG" id="cliz:G7Y31_07605"/>
<evidence type="ECO:0000313" key="3">
    <source>
        <dbReference type="Proteomes" id="UP000594681"/>
    </source>
</evidence>
<dbReference type="PANTHER" id="PTHR37694:SF1">
    <property type="entry name" value="SLR8022 PROTEIN"/>
    <property type="match status" value="1"/>
</dbReference>
<proteinExistence type="predicted"/>
<dbReference type="AlphaFoldDB" id="A0A7T0KDD9"/>
<evidence type="ECO:0000313" key="2">
    <source>
        <dbReference type="EMBL" id="QPK78434.1"/>
    </source>
</evidence>
<protein>
    <submittedName>
        <fullName evidence="2">Cupin domain-containing protein</fullName>
    </submittedName>
</protein>
<sequence>MDSLPLHDASTFGTPQTTGLEFLDLLADAPSADTTRARPAVQRLHSGARANHIVFTFSPGQTLPEHKAAHPITVQALRGEVEFSCQGTTHVLRPGTAVYLPAYVVHSVQAQQDAVMLLIMHTGD</sequence>
<dbReference type="Proteomes" id="UP000594681">
    <property type="component" value="Chromosome"/>
</dbReference>
<dbReference type="Gene3D" id="2.60.120.10">
    <property type="entry name" value="Jelly Rolls"/>
    <property type="match status" value="1"/>
</dbReference>
<dbReference type="EMBL" id="CP064954">
    <property type="protein sequence ID" value="QPK78434.1"/>
    <property type="molecule type" value="Genomic_DNA"/>
</dbReference>
<dbReference type="InterPro" id="IPR014710">
    <property type="entry name" value="RmlC-like_jellyroll"/>
</dbReference>
<organism evidence="2 3">
    <name type="scientific">Corynebacterium lizhenjunii</name>
    <dbReference type="NCBI Taxonomy" id="2709394"/>
    <lineage>
        <taxon>Bacteria</taxon>
        <taxon>Bacillati</taxon>
        <taxon>Actinomycetota</taxon>
        <taxon>Actinomycetes</taxon>
        <taxon>Mycobacteriales</taxon>
        <taxon>Corynebacteriaceae</taxon>
        <taxon>Corynebacterium</taxon>
    </lineage>
</organism>
<keyword evidence="3" id="KW-1185">Reference proteome</keyword>
<dbReference type="CDD" id="cd02230">
    <property type="entry name" value="cupin_HP0902-like"/>
    <property type="match status" value="1"/>
</dbReference>
<dbReference type="RefSeq" id="WP_165006833.1">
    <property type="nucleotide sequence ID" value="NZ_CP064954.1"/>
</dbReference>
<dbReference type="SUPFAM" id="SSF51182">
    <property type="entry name" value="RmlC-like cupins"/>
    <property type="match status" value="1"/>
</dbReference>
<reference evidence="2 3" key="1">
    <citation type="submission" date="2020-11" db="EMBL/GenBank/DDBJ databases">
        <title>Corynebacterium sp. ZJ-599.</title>
        <authorList>
            <person name="Zhou J."/>
        </authorList>
    </citation>
    <scope>NUCLEOTIDE SEQUENCE [LARGE SCALE GENOMIC DNA]</scope>
    <source>
        <strain evidence="2 3">ZJ-599</strain>
    </source>
</reference>
<feature type="domain" description="Cupin type-2" evidence="1">
    <location>
        <begin position="54"/>
        <end position="119"/>
    </location>
</feature>
<accession>A0A7T0KDD9</accession>
<dbReference type="InterPro" id="IPR013096">
    <property type="entry name" value="Cupin_2"/>
</dbReference>
<name>A0A7T0KDD9_9CORY</name>
<dbReference type="PANTHER" id="PTHR37694">
    <property type="entry name" value="SLR8022 PROTEIN"/>
    <property type="match status" value="1"/>
</dbReference>
<gene>
    <name evidence="2" type="ORF">G7Y31_07605</name>
</gene>
<evidence type="ECO:0000259" key="1">
    <source>
        <dbReference type="Pfam" id="PF07883"/>
    </source>
</evidence>
<dbReference type="Pfam" id="PF07883">
    <property type="entry name" value="Cupin_2"/>
    <property type="match status" value="1"/>
</dbReference>